<organism evidence="3 4">
    <name type="scientific">Ascobolus immersus RN42</name>
    <dbReference type="NCBI Taxonomy" id="1160509"/>
    <lineage>
        <taxon>Eukaryota</taxon>
        <taxon>Fungi</taxon>
        <taxon>Dikarya</taxon>
        <taxon>Ascomycota</taxon>
        <taxon>Pezizomycotina</taxon>
        <taxon>Pezizomycetes</taxon>
        <taxon>Pezizales</taxon>
        <taxon>Ascobolaceae</taxon>
        <taxon>Ascobolus</taxon>
    </lineage>
</organism>
<sequence length="337" mass="38355">MPEQKNRVILGMMTFGPPEVGSARITSIDETKKIFQHLKDEGYDEIDTARVYCEKKQEAFTREAGYKDYGFKVATKLYPNTPGTHKRDVIIQNVNDSLEALGTDCVDIWYLHAPDRSVPFTETLEAVNDLYKQGKFKQLAISNYTAFEVAELSILARERGWVRPTLYQAMYNAITRGIEKELVVACRKYGLDIVVYNPLAGGFFSGKYKTSDVPESGRFSNREVAQGSNYRNRYFKDGYFEAISKLEPVVKKHNLTLIETALRWVTHHSALKTRAKGGNDGVIIGVSSYDQLVNNLKDLEKGPLPEEVVQALDEAWKIVQPDAPNYWHLELKYDYTV</sequence>
<dbReference type="PANTHER" id="PTHR43364:SF4">
    <property type="entry name" value="NAD(P)-LINKED OXIDOREDUCTASE SUPERFAMILY PROTEIN"/>
    <property type="match status" value="1"/>
</dbReference>
<feature type="domain" description="NADP-dependent oxidoreductase" evidence="2">
    <location>
        <begin position="8"/>
        <end position="316"/>
    </location>
</feature>
<dbReference type="InterPro" id="IPR050523">
    <property type="entry name" value="AKR_Detox_Biosynth"/>
</dbReference>
<protein>
    <submittedName>
        <fullName evidence="3">Aflatoxin B1 aldehyde reductase member 2</fullName>
    </submittedName>
</protein>
<dbReference type="PANTHER" id="PTHR43364">
    <property type="entry name" value="NADH-SPECIFIC METHYLGLYOXAL REDUCTASE-RELATED"/>
    <property type="match status" value="1"/>
</dbReference>
<dbReference type="STRING" id="1160509.A0A3N4IA97"/>
<dbReference type="CDD" id="cd19075">
    <property type="entry name" value="AKR_AKR7A1-5"/>
    <property type="match status" value="1"/>
</dbReference>
<dbReference type="PRINTS" id="PR00069">
    <property type="entry name" value="ALDKETRDTASE"/>
</dbReference>
<keyword evidence="1" id="KW-0560">Oxidoreductase</keyword>
<dbReference type="Pfam" id="PF00248">
    <property type="entry name" value="Aldo_ket_red"/>
    <property type="match status" value="1"/>
</dbReference>
<dbReference type="InterPro" id="IPR020471">
    <property type="entry name" value="AKR"/>
</dbReference>
<dbReference type="Gene3D" id="3.20.20.100">
    <property type="entry name" value="NADP-dependent oxidoreductase domain"/>
    <property type="match status" value="1"/>
</dbReference>
<dbReference type="OrthoDB" id="2310150at2759"/>
<evidence type="ECO:0000313" key="4">
    <source>
        <dbReference type="Proteomes" id="UP000275078"/>
    </source>
</evidence>
<dbReference type="EMBL" id="ML119672">
    <property type="protein sequence ID" value="RPA82397.1"/>
    <property type="molecule type" value="Genomic_DNA"/>
</dbReference>
<keyword evidence="4" id="KW-1185">Reference proteome</keyword>
<name>A0A3N4IA97_ASCIM</name>
<dbReference type="InterPro" id="IPR036812">
    <property type="entry name" value="NAD(P)_OxRdtase_dom_sf"/>
</dbReference>
<dbReference type="AlphaFoldDB" id="A0A3N4IA97"/>
<gene>
    <name evidence="3" type="ORF">BJ508DRAFT_414219</name>
</gene>
<accession>A0A3N4IA97</accession>
<dbReference type="Proteomes" id="UP000275078">
    <property type="component" value="Unassembled WGS sequence"/>
</dbReference>
<evidence type="ECO:0000256" key="1">
    <source>
        <dbReference type="ARBA" id="ARBA00023002"/>
    </source>
</evidence>
<dbReference type="GO" id="GO:0016491">
    <property type="term" value="F:oxidoreductase activity"/>
    <property type="evidence" value="ECO:0007669"/>
    <property type="project" value="UniProtKB-KW"/>
</dbReference>
<dbReference type="SUPFAM" id="SSF51430">
    <property type="entry name" value="NAD(P)-linked oxidoreductase"/>
    <property type="match status" value="1"/>
</dbReference>
<dbReference type="InterPro" id="IPR023210">
    <property type="entry name" value="NADP_OxRdtase_dom"/>
</dbReference>
<reference evidence="3 4" key="1">
    <citation type="journal article" date="2018" name="Nat. Ecol. Evol.">
        <title>Pezizomycetes genomes reveal the molecular basis of ectomycorrhizal truffle lifestyle.</title>
        <authorList>
            <person name="Murat C."/>
            <person name="Payen T."/>
            <person name="Noel B."/>
            <person name="Kuo A."/>
            <person name="Morin E."/>
            <person name="Chen J."/>
            <person name="Kohler A."/>
            <person name="Krizsan K."/>
            <person name="Balestrini R."/>
            <person name="Da Silva C."/>
            <person name="Montanini B."/>
            <person name="Hainaut M."/>
            <person name="Levati E."/>
            <person name="Barry K.W."/>
            <person name="Belfiori B."/>
            <person name="Cichocki N."/>
            <person name="Clum A."/>
            <person name="Dockter R.B."/>
            <person name="Fauchery L."/>
            <person name="Guy J."/>
            <person name="Iotti M."/>
            <person name="Le Tacon F."/>
            <person name="Lindquist E.A."/>
            <person name="Lipzen A."/>
            <person name="Malagnac F."/>
            <person name="Mello A."/>
            <person name="Molinier V."/>
            <person name="Miyauchi S."/>
            <person name="Poulain J."/>
            <person name="Riccioni C."/>
            <person name="Rubini A."/>
            <person name="Sitrit Y."/>
            <person name="Splivallo R."/>
            <person name="Traeger S."/>
            <person name="Wang M."/>
            <person name="Zifcakova L."/>
            <person name="Wipf D."/>
            <person name="Zambonelli A."/>
            <person name="Paolocci F."/>
            <person name="Nowrousian M."/>
            <person name="Ottonello S."/>
            <person name="Baldrian P."/>
            <person name="Spatafora J.W."/>
            <person name="Henrissat B."/>
            <person name="Nagy L.G."/>
            <person name="Aury J.M."/>
            <person name="Wincker P."/>
            <person name="Grigoriev I.V."/>
            <person name="Bonfante P."/>
            <person name="Martin F.M."/>
        </authorList>
    </citation>
    <scope>NUCLEOTIDE SEQUENCE [LARGE SCALE GENOMIC DNA]</scope>
    <source>
        <strain evidence="3 4">RN42</strain>
    </source>
</reference>
<evidence type="ECO:0000313" key="3">
    <source>
        <dbReference type="EMBL" id="RPA82397.1"/>
    </source>
</evidence>
<proteinExistence type="predicted"/>
<evidence type="ECO:0000259" key="2">
    <source>
        <dbReference type="Pfam" id="PF00248"/>
    </source>
</evidence>